<dbReference type="GO" id="GO:0003700">
    <property type="term" value="F:DNA-binding transcription factor activity"/>
    <property type="evidence" value="ECO:0007669"/>
    <property type="project" value="InterPro"/>
</dbReference>
<keyword evidence="1" id="KW-0805">Transcription regulation</keyword>
<dbReference type="SUPFAM" id="SSF53697">
    <property type="entry name" value="SIS domain"/>
    <property type="match status" value="1"/>
</dbReference>
<gene>
    <name evidence="5" type="ORF">OU5_5872</name>
</gene>
<dbReference type="GO" id="GO:1901135">
    <property type="term" value="P:carbohydrate derivative metabolic process"/>
    <property type="evidence" value="ECO:0007669"/>
    <property type="project" value="InterPro"/>
</dbReference>
<evidence type="ECO:0000256" key="1">
    <source>
        <dbReference type="ARBA" id="ARBA00023015"/>
    </source>
</evidence>
<dbReference type="InterPro" id="IPR046348">
    <property type="entry name" value="SIS_dom_sf"/>
</dbReference>
<dbReference type="RefSeq" id="WP_010455555.1">
    <property type="nucleotide sequence ID" value="NZ_CP005960.1"/>
</dbReference>
<sequence>MPSLRDLITDPALDLTPAERKVIRALLDQYPRNGLGPMSRLAEHAGVSDPTIVRLVKKLGFSGYADFQDALLSDMDHRLRSPSALLQLRSHVQKDDAWSHYLADTHRALVDTHALTQPEDVRILVQWLLDTRHQVHCFGGRFSSFLANYLLNHLRLLRPGCFALEDNAQLPDRLFDVQRQDVVLVFDYRRYQSQALRVANAAKSRYARVVLFTDIYASPLREMADLIISAPVESVSAFDTMVPALAQIEALIACLTLRSPELADRLEGIDALRTDFATHLLEDK</sequence>
<dbReference type="Gene3D" id="3.40.50.10490">
    <property type="entry name" value="Glucose-6-phosphate isomerase like protein, domain 1"/>
    <property type="match status" value="1"/>
</dbReference>
<proteinExistence type="predicted"/>
<dbReference type="EMBL" id="CP005960">
    <property type="protein sequence ID" value="AHZ72951.1"/>
    <property type="molecule type" value="Genomic_DNA"/>
</dbReference>
<dbReference type="CDD" id="cd05013">
    <property type="entry name" value="SIS_RpiR"/>
    <property type="match status" value="1"/>
</dbReference>
<dbReference type="PROSITE" id="PS51071">
    <property type="entry name" value="HTH_RPIR"/>
    <property type="match status" value="1"/>
</dbReference>
<dbReference type="HOGENOM" id="CLU_055769_1_2_6"/>
<keyword evidence="3" id="KW-0804">Transcription</keyword>
<evidence type="ECO:0000313" key="5">
    <source>
        <dbReference type="EMBL" id="AHZ72951.1"/>
    </source>
</evidence>
<dbReference type="InterPro" id="IPR009057">
    <property type="entry name" value="Homeodomain-like_sf"/>
</dbReference>
<dbReference type="Pfam" id="PF01380">
    <property type="entry name" value="SIS"/>
    <property type="match status" value="1"/>
</dbReference>
<dbReference type="GO" id="GO:0003677">
    <property type="term" value="F:DNA binding"/>
    <property type="evidence" value="ECO:0007669"/>
    <property type="project" value="UniProtKB-KW"/>
</dbReference>
<dbReference type="InterPro" id="IPR036388">
    <property type="entry name" value="WH-like_DNA-bd_sf"/>
</dbReference>
<dbReference type="GO" id="GO:0097367">
    <property type="term" value="F:carbohydrate derivative binding"/>
    <property type="evidence" value="ECO:0007669"/>
    <property type="project" value="InterPro"/>
</dbReference>
<dbReference type="InterPro" id="IPR035472">
    <property type="entry name" value="RpiR-like_SIS"/>
</dbReference>
<feature type="domain" description="HTH rpiR-type" evidence="4">
    <location>
        <begin position="2"/>
        <end position="78"/>
    </location>
</feature>
<dbReference type="Pfam" id="PF01418">
    <property type="entry name" value="HTH_6"/>
    <property type="match status" value="1"/>
</dbReference>
<evidence type="ECO:0000313" key="6">
    <source>
        <dbReference type="Proteomes" id="UP000026913"/>
    </source>
</evidence>
<name>A0A024EK16_9PSED</name>
<reference evidence="5 6" key="1">
    <citation type="journal article" date="2012" name="J. Bacteriol.">
        <title>Genome sequence of cold-adapted Pseudomonas mandelii strain JR-1.</title>
        <authorList>
            <person name="Jang S.H."/>
            <person name="Kim J."/>
            <person name="Kim J."/>
            <person name="Hong S."/>
            <person name="Lee C."/>
        </authorList>
    </citation>
    <scope>NUCLEOTIDE SEQUENCE [LARGE SCALE GENOMIC DNA]</scope>
    <source>
        <strain evidence="5 6">JR-1</strain>
    </source>
</reference>
<dbReference type="OrthoDB" id="3237351at2"/>
<organism evidence="5 6">
    <name type="scientific">Pseudomonas mandelii JR-1</name>
    <dbReference type="NCBI Taxonomy" id="1147786"/>
    <lineage>
        <taxon>Bacteria</taxon>
        <taxon>Pseudomonadati</taxon>
        <taxon>Pseudomonadota</taxon>
        <taxon>Gammaproteobacteria</taxon>
        <taxon>Pseudomonadales</taxon>
        <taxon>Pseudomonadaceae</taxon>
        <taxon>Pseudomonas</taxon>
    </lineage>
</organism>
<dbReference type="PANTHER" id="PTHR30514">
    <property type="entry name" value="GLUCOKINASE"/>
    <property type="match status" value="1"/>
</dbReference>
<evidence type="ECO:0000259" key="4">
    <source>
        <dbReference type="PROSITE" id="PS51071"/>
    </source>
</evidence>
<protein>
    <submittedName>
        <fullName evidence="5">RpiR family transcriptional regulator</fullName>
    </submittedName>
</protein>
<accession>A0A024EK16</accession>
<dbReference type="Proteomes" id="UP000026913">
    <property type="component" value="Chromosome"/>
</dbReference>
<keyword evidence="2" id="KW-0238">DNA-binding</keyword>
<dbReference type="SUPFAM" id="SSF46689">
    <property type="entry name" value="Homeodomain-like"/>
    <property type="match status" value="1"/>
</dbReference>
<dbReference type="Gene3D" id="1.10.10.10">
    <property type="entry name" value="Winged helix-like DNA-binding domain superfamily/Winged helix DNA-binding domain"/>
    <property type="match status" value="1"/>
</dbReference>
<dbReference type="PANTHER" id="PTHR30514:SF18">
    <property type="entry name" value="RPIR-FAMILY TRANSCRIPTIONAL REGULATOR"/>
    <property type="match status" value="1"/>
</dbReference>
<dbReference type="InterPro" id="IPR001347">
    <property type="entry name" value="SIS_dom"/>
</dbReference>
<evidence type="ECO:0000256" key="3">
    <source>
        <dbReference type="ARBA" id="ARBA00023163"/>
    </source>
</evidence>
<dbReference type="KEGG" id="pman:OU5_5872"/>
<dbReference type="InterPro" id="IPR047640">
    <property type="entry name" value="RpiR-like"/>
</dbReference>
<dbReference type="AlphaFoldDB" id="A0A024EK16"/>
<dbReference type="InterPro" id="IPR000281">
    <property type="entry name" value="HTH_RpiR"/>
</dbReference>
<evidence type="ECO:0000256" key="2">
    <source>
        <dbReference type="ARBA" id="ARBA00023125"/>
    </source>
</evidence>